<evidence type="ECO:0000313" key="2">
    <source>
        <dbReference type="Proteomes" id="UP000287969"/>
    </source>
</evidence>
<proteinExistence type="predicted"/>
<sequence>MTFEREELINLIKKNISLKQIDLSEIPDIDLYMDQVTTFMEDKLKEFKRTKEDKILTKTMINNYTKNKILPPPEKKKYSKDHMMLLILIYHLKQILSIGDIHSLLSSVSDISIENLYKNFTDIQSIECKNFSEEMPKKIDELQKQIHPNEENFDKLTLFSMIFFLIIQSSLEKRLAEKLIDTFFND</sequence>
<dbReference type="OrthoDB" id="3191472at2"/>
<dbReference type="EMBL" id="CP035282">
    <property type="protein sequence ID" value="QAT63255.1"/>
    <property type="molecule type" value="Genomic_DNA"/>
</dbReference>
<accession>A0A410QH43</accession>
<dbReference type="InterPro" id="IPR014975">
    <property type="entry name" value="DUF1836"/>
</dbReference>
<reference evidence="2" key="1">
    <citation type="submission" date="2019-01" db="EMBL/GenBank/DDBJ databases">
        <title>Draft genomes of a novel of Sporanaerobacter strains.</title>
        <authorList>
            <person name="Ma S."/>
        </authorList>
    </citation>
    <scope>NUCLEOTIDE SEQUENCE [LARGE SCALE GENOMIC DNA]</scope>
    <source>
        <strain evidence="2">NJN-17</strain>
    </source>
</reference>
<keyword evidence="2" id="KW-1185">Reference proteome</keyword>
<dbReference type="KEGG" id="spoa:EQM13_17650"/>
<dbReference type="AlphaFoldDB" id="A0A410QH43"/>
<dbReference type="Proteomes" id="UP000287969">
    <property type="component" value="Chromosome"/>
</dbReference>
<dbReference type="PANTHER" id="PTHR40056">
    <property type="entry name" value="HYPOTHETICAL CYTOSOLIC PROTEIN"/>
    <property type="match status" value="1"/>
</dbReference>
<organism evidence="1 2">
    <name type="scientific">Acidilutibacter cellobiosedens</name>
    <dbReference type="NCBI Taxonomy" id="2507161"/>
    <lineage>
        <taxon>Bacteria</taxon>
        <taxon>Bacillati</taxon>
        <taxon>Bacillota</taxon>
        <taxon>Tissierellia</taxon>
        <taxon>Tissierellales</taxon>
        <taxon>Acidilutibacteraceae</taxon>
        <taxon>Acidilutibacter</taxon>
    </lineage>
</organism>
<dbReference type="Pfam" id="PF08876">
    <property type="entry name" value="DUF1836"/>
    <property type="match status" value="1"/>
</dbReference>
<gene>
    <name evidence="1" type="ORF">EQM13_17650</name>
</gene>
<dbReference type="PANTHER" id="PTHR40056:SF1">
    <property type="entry name" value="DUF1836 DOMAIN-CONTAINING PROTEIN"/>
    <property type="match status" value="1"/>
</dbReference>
<dbReference type="RefSeq" id="WP_114219103.1">
    <property type="nucleotide sequence ID" value="NZ_CP035282.1"/>
</dbReference>
<evidence type="ECO:0000313" key="1">
    <source>
        <dbReference type="EMBL" id="QAT63255.1"/>
    </source>
</evidence>
<protein>
    <submittedName>
        <fullName evidence="1">DUF1836 domain-containing protein</fullName>
    </submittedName>
</protein>
<name>A0A410QH43_9FIRM</name>